<dbReference type="RefSeq" id="WP_185177290.1">
    <property type="nucleotide sequence ID" value="NZ_CBCSEP010000012.1"/>
</dbReference>
<protein>
    <submittedName>
        <fullName evidence="5">Phage major capsid protein</fullName>
    </submittedName>
</protein>
<accession>A0A841T7F8</accession>
<dbReference type="InterPro" id="IPR054612">
    <property type="entry name" value="Phage_capsid-like_C"/>
</dbReference>
<dbReference type="EMBL" id="JACJVN010000007">
    <property type="protein sequence ID" value="MBB6675986.1"/>
    <property type="molecule type" value="Genomic_DNA"/>
</dbReference>
<dbReference type="SUPFAM" id="SSF56563">
    <property type="entry name" value="Major capsid protein gp5"/>
    <property type="match status" value="1"/>
</dbReference>
<evidence type="ECO:0000313" key="6">
    <source>
        <dbReference type="Proteomes" id="UP000574133"/>
    </source>
</evidence>
<evidence type="ECO:0000259" key="4">
    <source>
        <dbReference type="Pfam" id="PF05065"/>
    </source>
</evidence>
<reference evidence="5 6" key="1">
    <citation type="submission" date="2020-08" db="EMBL/GenBank/DDBJ databases">
        <title>Cohnella phylogeny.</title>
        <authorList>
            <person name="Dunlap C."/>
        </authorList>
    </citation>
    <scope>NUCLEOTIDE SEQUENCE [LARGE SCALE GENOMIC DNA]</scope>
    <source>
        <strain evidence="5 6">DSM 103658</strain>
    </source>
</reference>
<keyword evidence="6" id="KW-1185">Reference proteome</keyword>
<evidence type="ECO:0000256" key="2">
    <source>
        <dbReference type="SAM" id="Coils"/>
    </source>
</evidence>
<sequence>MNRKQQIEKRKAEIRALLEGTEAVDLDALEKELRDLDIELQQIEKRQTLAQGIATAANDVGEQRQIPGAENPVKEDPQKEARKVREERGKALKENRSVTVGSSNVVLPKHDSPTINPTFNEVSSLIDRVKPMELKGGESFEQPYQEGYGTGDYTAEGADYADAEPMFNKATIKKTKITAYAEDSEEVQKLPAADYDSVVMDGITVAVRKKLTREILIGDGSTNHLAGIFSAAATAIDAATDLGISAIDATTLDEIIYSYGGDEDVEDVAVLILNKKDLKAFAKLRDADGKKVYDVKNNGNTGTIDGVPYIINSACKALGTATTGQYCMAYGPLSNYTLAIFSDLDVQRSTDYKFKQGMIAHRGSGFFGGNVTAKNGFLRVKKAAAV</sequence>
<evidence type="ECO:0000313" key="5">
    <source>
        <dbReference type="EMBL" id="MBB6675986.1"/>
    </source>
</evidence>
<feature type="coiled-coil region" evidence="2">
    <location>
        <begin position="4"/>
        <end position="46"/>
    </location>
</feature>
<feature type="compositionally biased region" description="Basic and acidic residues" evidence="3">
    <location>
        <begin position="72"/>
        <end position="96"/>
    </location>
</feature>
<name>A0A841T7F8_9BACL</name>
<organism evidence="5 6">
    <name type="scientific">Cohnella lubricantis</name>
    <dbReference type="NCBI Taxonomy" id="2163172"/>
    <lineage>
        <taxon>Bacteria</taxon>
        <taxon>Bacillati</taxon>
        <taxon>Bacillota</taxon>
        <taxon>Bacilli</taxon>
        <taxon>Bacillales</taxon>
        <taxon>Paenibacillaceae</taxon>
        <taxon>Cohnella</taxon>
    </lineage>
</organism>
<dbReference type="Proteomes" id="UP000574133">
    <property type="component" value="Unassembled WGS sequence"/>
</dbReference>
<dbReference type="InterPro" id="IPR024455">
    <property type="entry name" value="Phage_capsid"/>
</dbReference>
<dbReference type="Pfam" id="PF05065">
    <property type="entry name" value="Phage_capsid"/>
    <property type="match status" value="1"/>
</dbReference>
<dbReference type="Gene3D" id="3.30.2320.10">
    <property type="entry name" value="hypothetical protein PF0899 domain"/>
    <property type="match status" value="1"/>
</dbReference>
<gene>
    <name evidence="5" type="ORF">H4Q31_01445</name>
</gene>
<dbReference type="AlphaFoldDB" id="A0A841T7F8"/>
<comment type="subcellular location">
    <subcellularLocation>
        <location evidence="1">Virion</location>
    </subcellularLocation>
</comment>
<proteinExistence type="predicted"/>
<feature type="domain" description="Phage capsid-like C-terminal" evidence="4">
    <location>
        <begin position="105"/>
        <end position="380"/>
    </location>
</feature>
<keyword evidence="2" id="KW-0175">Coiled coil</keyword>
<comment type="caution">
    <text evidence="5">The sequence shown here is derived from an EMBL/GenBank/DDBJ whole genome shotgun (WGS) entry which is preliminary data.</text>
</comment>
<dbReference type="NCBIfam" id="TIGR01554">
    <property type="entry name" value="major_cap_HK97"/>
    <property type="match status" value="1"/>
</dbReference>
<feature type="region of interest" description="Disordered" evidence="3">
    <location>
        <begin position="60"/>
        <end position="96"/>
    </location>
</feature>
<evidence type="ECO:0000256" key="1">
    <source>
        <dbReference type="ARBA" id="ARBA00004328"/>
    </source>
</evidence>
<dbReference type="Gene3D" id="3.30.2400.10">
    <property type="entry name" value="Major capsid protein gp5"/>
    <property type="match status" value="1"/>
</dbReference>
<evidence type="ECO:0000256" key="3">
    <source>
        <dbReference type="SAM" id="MobiDB-lite"/>
    </source>
</evidence>